<dbReference type="InterPro" id="IPR016102">
    <property type="entry name" value="Succinyl-CoA_synth-like"/>
</dbReference>
<dbReference type="FunFam" id="3.30.1490.20:FF:000002">
    <property type="entry name" value="Succinate--CoA ligase [ADP-forming] subunit beta"/>
    <property type="match status" value="1"/>
</dbReference>
<evidence type="ECO:0000256" key="3">
    <source>
        <dbReference type="ARBA" id="ARBA00022598"/>
    </source>
</evidence>
<evidence type="ECO:0000256" key="4">
    <source>
        <dbReference type="ARBA" id="ARBA00022723"/>
    </source>
</evidence>
<keyword evidence="2 7" id="KW-0816">Tricarboxylic acid cycle</keyword>
<dbReference type="InterPro" id="IPR013650">
    <property type="entry name" value="ATP-grasp_succ-CoA_synth-type"/>
</dbReference>
<dbReference type="GO" id="GO:0006099">
    <property type="term" value="P:tricarboxylic acid cycle"/>
    <property type="evidence" value="ECO:0007669"/>
    <property type="project" value="UniProtKB-UniRule"/>
</dbReference>
<dbReference type="SUPFAM" id="SSF52210">
    <property type="entry name" value="Succinyl-CoA synthetase domains"/>
    <property type="match status" value="1"/>
</dbReference>
<feature type="binding site" evidence="7">
    <location>
        <begin position="53"/>
        <end position="55"/>
    </location>
    <ligand>
        <name>ATP</name>
        <dbReference type="ChEBI" id="CHEBI:30616"/>
    </ligand>
</feature>
<dbReference type="GO" id="GO:0005829">
    <property type="term" value="C:cytosol"/>
    <property type="evidence" value="ECO:0007669"/>
    <property type="project" value="TreeGrafter"/>
</dbReference>
<dbReference type="InterPro" id="IPR017866">
    <property type="entry name" value="Succ-CoA_synthase_bsu_CS"/>
</dbReference>
<keyword evidence="4 7" id="KW-0479">Metal-binding</keyword>
<dbReference type="GO" id="GO:0042709">
    <property type="term" value="C:succinate-CoA ligase complex"/>
    <property type="evidence" value="ECO:0007669"/>
    <property type="project" value="TreeGrafter"/>
</dbReference>
<comment type="subunit">
    <text evidence="7">Heterotetramer of two alpha and two beta subunits.</text>
</comment>
<dbReference type="EMBL" id="JAAYEE010000068">
    <property type="protein sequence ID" value="NLW34590.1"/>
    <property type="molecule type" value="Genomic_DNA"/>
</dbReference>
<feature type="binding site" evidence="7">
    <location>
        <position position="264"/>
    </location>
    <ligand>
        <name>substrate</name>
        <note>ligand shared with subunit alpha</note>
    </ligand>
</feature>
<proteinExistence type="inferred from homology"/>
<dbReference type="NCBIfam" id="TIGR01016">
    <property type="entry name" value="sucCoAbeta"/>
    <property type="match status" value="1"/>
</dbReference>
<name>A0A971M2S0_9BACT</name>
<dbReference type="InterPro" id="IPR011761">
    <property type="entry name" value="ATP-grasp"/>
</dbReference>
<dbReference type="AlphaFoldDB" id="A0A971M2S0"/>
<evidence type="ECO:0000256" key="1">
    <source>
        <dbReference type="ARBA" id="ARBA00009182"/>
    </source>
</evidence>
<dbReference type="Gene3D" id="3.40.50.261">
    <property type="entry name" value="Succinyl-CoA synthetase domains"/>
    <property type="match status" value="1"/>
</dbReference>
<comment type="cofactor">
    <cofactor evidence="7">
        <name>Mg(2+)</name>
        <dbReference type="ChEBI" id="CHEBI:18420"/>
    </cofactor>
    <text evidence="7">Binds 1 Mg(2+) ion per subunit.</text>
</comment>
<evidence type="ECO:0000256" key="5">
    <source>
        <dbReference type="ARBA" id="ARBA00022741"/>
    </source>
</evidence>
<protein>
    <recommendedName>
        <fullName evidence="7">Succinate--CoA ligase [ADP-forming] subunit beta</fullName>
        <ecNumber evidence="7">6.2.1.5</ecNumber>
    </recommendedName>
    <alternativeName>
        <fullName evidence="7">Succinyl-CoA synthetase subunit beta</fullName>
        <shortName evidence="7">SCS-beta</shortName>
    </alternativeName>
</protein>
<comment type="caution">
    <text evidence="10">The sequence shown here is derived from an EMBL/GenBank/DDBJ whole genome shotgun (WGS) entry which is preliminary data.</text>
</comment>
<reference evidence="10" key="1">
    <citation type="journal article" date="2020" name="Biotechnol. Biofuels">
        <title>New insights from the biogas microbiome by comprehensive genome-resolved metagenomics of nearly 1600 species originating from multiple anaerobic digesters.</title>
        <authorList>
            <person name="Campanaro S."/>
            <person name="Treu L."/>
            <person name="Rodriguez-R L.M."/>
            <person name="Kovalovszki A."/>
            <person name="Ziels R.M."/>
            <person name="Maus I."/>
            <person name="Zhu X."/>
            <person name="Kougias P.G."/>
            <person name="Basile A."/>
            <person name="Luo G."/>
            <person name="Schluter A."/>
            <person name="Konstantinidis K.T."/>
            <person name="Angelidaki I."/>
        </authorList>
    </citation>
    <scope>NUCLEOTIDE SEQUENCE</scope>
    <source>
        <strain evidence="10">AS06rmzACSIP_7</strain>
    </source>
</reference>
<feature type="binding site" evidence="7">
    <location>
        <position position="102"/>
    </location>
    <ligand>
        <name>ATP</name>
        <dbReference type="ChEBI" id="CHEBI:30616"/>
    </ligand>
</feature>
<dbReference type="GO" id="GO:0006104">
    <property type="term" value="P:succinyl-CoA metabolic process"/>
    <property type="evidence" value="ECO:0007669"/>
    <property type="project" value="TreeGrafter"/>
</dbReference>
<evidence type="ECO:0000259" key="9">
    <source>
        <dbReference type="PROSITE" id="PS50975"/>
    </source>
</evidence>
<feature type="binding site" evidence="7">
    <location>
        <position position="99"/>
    </location>
    <ligand>
        <name>ATP</name>
        <dbReference type="ChEBI" id="CHEBI:30616"/>
    </ligand>
</feature>
<feature type="binding site" evidence="7">
    <location>
        <position position="199"/>
    </location>
    <ligand>
        <name>Mg(2+)</name>
        <dbReference type="ChEBI" id="CHEBI:18420"/>
    </ligand>
</feature>
<dbReference type="SUPFAM" id="SSF56059">
    <property type="entry name" value="Glutathione synthetase ATP-binding domain-like"/>
    <property type="match status" value="1"/>
</dbReference>
<dbReference type="PIRSF" id="PIRSF001554">
    <property type="entry name" value="SucCS_beta"/>
    <property type="match status" value="1"/>
</dbReference>
<dbReference type="InterPro" id="IPR005809">
    <property type="entry name" value="Succ_CoA_ligase-like_bsu"/>
</dbReference>
<dbReference type="NCBIfam" id="NF001913">
    <property type="entry name" value="PRK00696.1"/>
    <property type="match status" value="1"/>
</dbReference>
<dbReference type="InterPro" id="IPR005811">
    <property type="entry name" value="SUCC_ACL_C"/>
</dbReference>
<evidence type="ECO:0000313" key="10">
    <source>
        <dbReference type="EMBL" id="NLW34590.1"/>
    </source>
</evidence>
<evidence type="ECO:0000256" key="2">
    <source>
        <dbReference type="ARBA" id="ARBA00022532"/>
    </source>
</evidence>
<dbReference type="Gene3D" id="3.30.1490.20">
    <property type="entry name" value="ATP-grasp fold, A domain"/>
    <property type="match status" value="1"/>
</dbReference>
<dbReference type="FunFam" id="3.30.470.20:FF:000002">
    <property type="entry name" value="Succinate--CoA ligase [ADP-forming] subunit beta"/>
    <property type="match status" value="1"/>
</dbReference>
<keyword evidence="6 7" id="KW-0460">Magnesium</keyword>
<dbReference type="HAMAP" id="MF_00558">
    <property type="entry name" value="Succ_CoA_beta"/>
    <property type="match status" value="1"/>
</dbReference>
<feature type="binding site" evidence="7">
    <location>
        <position position="46"/>
    </location>
    <ligand>
        <name>ATP</name>
        <dbReference type="ChEBI" id="CHEBI:30616"/>
    </ligand>
</feature>
<comment type="pathway">
    <text evidence="7">Carbohydrate metabolism; tricarboxylic acid cycle; succinate from succinyl-CoA (ligase route): step 1/1.</text>
</comment>
<dbReference type="PROSITE" id="PS01217">
    <property type="entry name" value="SUCCINYL_COA_LIG_3"/>
    <property type="match status" value="1"/>
</dbReference>
<gene>
    <name evidence="7 10" type="primary">sucC</name>
    <name evidence="10" type="ORF">GXY80_03775</name>
</gene>
<dbReference type="PANTHER" id="PTHR11815">
    <property type="entry name" value="SUCCINYL-COA SYNTHETASE BETA CHAIN"/>
    <property type="match status" value="1"/>
</dbReference>
<feature type="binding site" evidence="7">
    <location>
        <begin position="321"/>
        <end position="323"/>
    </location>
    <ligand>
        <name>substrate</name>
        <note>ligand shared with subunit alpha</note>
    </ligand>
</feature>
<comment type="catalytic activity">
    <reaction evidence="7">
        <text>GTP + succinate + CoA = succinyl-CoA + GDP + phosphate</text>
        <dbReference type="Rhea" id="RHEA:22120"/>
        <dbReference type="ChEBI" id="CHEBI:30031"/>
        <dbReference type="ChEBI" id="CHEBI:37565"/>
        <dbReference type="ChEBI" id="CHEBI:43474"/>
        <dbReference type="ChEBI" id="CHEBI:57287"/>
        <dbReference type="ChEBI" id="CHEBI:57292"/>
        <dbReference type="ChEBI" id="CHEBI:58189"/>
    </reaction>
</comment>
<keyword evidence="3 7" id="KW-0436">Ligase</keyword>
<dbReference type="Proteomes" id="UP000777265">
    <property type="component" value="Unassembled WGS sequence"/>
</dbReference>
<dbReference type="EC" id="6.2.1.5" evidence="7"/>
<accession>A0A971M2S0</accession>
<keyword evidence="5 7" id="KW-0547">Nucleotide-binding</keyword>
<dbReference type="Gene3D" id="3.30.470.20">
    <property type="entry name" value="ATP-grasp fold, B domain"/>
    <property type="match status" value="1"/>
</dbReference>
<feature type="domain" description="ATP-grasp" evidence="9">
    <location>
        <begin position="9"/>
        <end position="227"/>
    </location>
</feature>
<dbReference type="Pfam" id="PF00549">
    <property type="entry name" value="Ligase_CoA"/>
    <property type="match status" value="1"/>
</dbReference>
<evidence type="ECO:0000256" key="6">
    <source>
        <dbReference type="ARBA" id="ARBA00022842"/>
    </source>
</evidence>
<comment type="function">
    <text evidence="7">Succinyl-CoA synthetase functions in the citric acid cycle (TCA), coupling the hydrolysis of succinyl-CoA to the synthesis of either ATP or GTP and thus represents the only step of substrate-level phosphorylation in the TCA. The beta subunit provides nucleotide specificity of the enzyme and binds the substrate succinate, while the binding sites for coenzyme A and phosphate are found in the alpha subunit.</text>
</comment>
<evidence type="ECO:0000313" key="11">
    <source>
        <dbReference type="Proteomes" id="UP000777265"/>
    </source>
</evidence>
<feature type="binding site" evidence="7">
    <location>
        <position position="213"/>
    </location>
    <ligand>
        <name>Mg(2+)</name>
        <dbReference type="ChEBI" id="CHEBI:18420"/>
    </ligand>
</feature>
<dbReference type="InterPro" id="IPR013815">
    <property type="entry name" value="ATP_grasp_subdomain_1"/>
</dbReference>
<dbReference type="GO" id="GO:0004775">
    <property type="term" value="F:succinate-CoA ligase (ADP-forming) activity"/>
    <property type="evidence" value="ECO:0007669"/>
    <property type="project" value="UniProtKB-UniRule"/>
</dbReference>
<comment type="similarity">
    <text evidence="1 7">Belongs to the succinate/malate CoA ligase beta subunit family.</text>
</comment>
<reference evidence="10" key="2">
    <citation type="submission" date="2020-01" db="EMBL/GenBank/DDBJ databases">
        <authorList>
            <person name="Campanaro S."/>
        </authorList>
    </citation>
    <scope>NUCLEOTIDE SEQUENCE</scope>
    <source>
        <strain evidence="10">AS06rmzACSIP_7</strain>
    </source>
</reference>
<dbReference type="GO" id="GO:0005524">
    <property type="term" value="F:ATP binding"/>
    <property type="evidence" value="ECO:0007669"/>
    <property type="project" value="UniProtKB-UniRule"/>
</dbReference>
<dbReference type="Pfam" id="PF08442">
    <property type="entry name" value="ATP-grasp_2"/>
    <property type="match status" value="1"/>
</dbReference>
<keyword evidence="7 8" id="KW-0067">ATP-binding</keyword>
<dbReference type="GO" id="GO:0000287">
    <property type="term" value="F:magnesium ion binding"/>
    <property type="evidence" value="ECO:0007669"/>
    <property type="project" value="UniProtKB-UniRule"/>
</dbReference>
<evidence type="ECO:0000256" key="7">
    <source>
        <dbReference type="HAMAP-Rule" id="MF_00558"/>
    </source>
</evidence>
<comment type="catalytic activity">
    <reaction evidence="7">
        <text>succinate + ATP + CoA = succinyl-CoA + ADP + phosphate</text>
        <dbReference type="Rhea" id="RHEA:17661"/>
        <dbReference type="ChEBI" id="CHEBI:30031"/>
        <dbReference type="ChEBI" id="CHEBI:30616"/>
        <dbReference type="ChEBI" id="CHEBI:43474"/>
        <dbReference type="ChEBI" id="CHEBI:57287"/>
        <dbReference type="ChEBI" id="CHEBI:57292"/>
        <dbReference type="ChEBI" id="CHEBI:456216"/>
        <dbReference type="EC" id="6.2.1.5"/>
    </reaction>
</comment>
<dbReference type="FunFam" id="3.40.50.261:FF:000001">
    <property type="entry name" value="Succinate--CoA ligase [ADP-forming] subunit beta"/>
    <property type="match status" value="1"/>
</dbReference>
<organism evidence="10 11">
    <name type="scientific">Syntrophorhabdus aromaticivorans</name>
    <dbReference type="NCBI Taxonomy" id="328301"/>
    <lineage>
        <taxon>Bacteria</taxon>
        <taxon>Pseudomonadati</taxon>
        <taxon>Thermodesulfobacteriota</taxon>
        <taxon>Syntrophorhabdia</taxon>
        <taxon>Syntrophorhabdales</taxon>
        <taxon>Syntrophorhabdaceae</taxon>
        <taxon>Syntrophorhabdus</taxon>
    </lineage>
</organism>
<sequence>MKIHEYQAKALFKAYGIPTPRGTVAQTPEETLRAAHELGTSPLVVKAQVHAGGRGKGGGIRVVGTPAEARKVASQLLGTRLITPQTGEEGRPVETLLIEEALTITEEIYLGIVIDRSRACPVVLASSEGGMEIEKVAAEHHDKVIIEEIDPAVGLRPFQANRICYDLKVQTSMAGKMAGLILDLYRLFTEKDCSLAEINPLVVTDGGHLVALDAKLNFDDNALFRHPDIMILRDLSQENPLEVEASRYNLNYIKLKGNVGCMVNGAGLAMATMDLIKLVGAEPANFLDVGGGATAEMVREGFKLLLSDRDVRVIFINIFGGILRCDTLAQGVVGAAREFGVNMPMVVRLEGTNVEEGRRILAESGMRFTVAAGLKDAAEKVAAGLSSKEGIEP</sequence>
<dbReference type="PROSITE" id="PS50975">
    <property type="entry name" value="ATP_GRASP"/>
    <property type="match status" value="1"/>
</dbReference>
<feature type="binding site" evidence="7">
    <location>
        <position position="107"/>
    </location>
    <ligand>
        <name>ATP</name>
        <dbReference type="ChEBI" id="CHEBI:30616"/>
    </ligand>
</feature>
<evidence type="ECO:0000256" key="8">
    <source>
        <dbReference type="PROSITE-ProRule" id="PRU00409"/>
    </source>
</evidence>
<dbReference type="PANTHER" id="PTHR11815:SF10">
    <property type="entry name" value="SUCCINATE--COA LIGASE [GDP-FORMING] SUBUNIT BETA, MITOCHONDRIAL"/>
    <property type="match status" value="1"/>
</dbReference>